<accession>A0A0S7WPD2</accession>
<comment type="caution">
    <text evidence="2">The sequence shown here is derived from an EMBL/GenBank/DDBJ whole genome shotgun (WGS) entry which is preliminary data.</text>
</comment>
<dbReference type="Pfam" id="PF00583">
    <property type="entry name" value="Acetyltransf_1"/>
    <property type="match status" value="1"/>
</dbReference>
<dbReference type="STRING" id="1703770.AMJ39_08805"/>
<organism evidence="2 3">
    <name type="scientific">candidate division TA06 bacterium DG_24</name>
    <dbReference type="NCBI Taxonomy" id="1703770"/>
    <lineage>
        <taxon>Bacteria</taxon>
        <taxon>Bacteria division TA06</taxon>
    </lineage>
</organism>
<sequence>MEILTSRESVRRHRAEIAGMLLDFRPYEFCAWPSEKAALDEVDISLRDDKKRISVVAVVDDRAAGWVAGFQTYSHAFELHPMVVRFETQRRGIGRRLLEVFEEKAREMGALTVYLGSDDHICATSLGGRPLFPDVLSHLSELENLKGHPYEFYLKCGYEIIGILPDANGEGQPDIWLAKSLIGVRRPEEVDI</sequence>
<dbReference type="PROSITE" id="PS51186">
    <property type="entry name" value="GNAT"/>
    <property type="match status" value="1"/>
</dbReference>
<feature type="domain" description="N-acetyltransferase" evidence="1">
    <location>
        <begin position="11"/>
        <end position="182"/>
    </location>
</feature>
<proteinExistence type="predicted"/>
<evidence type="ECO:0000313" key="2">
    <source>
        <dbReference type="EMBL" id="KPJ52055.1"/>
    </source>
</evidence>
<dbReference type="AlphaFoldDB" id="A0A0S7WPD2"/>
<protein>
    <recommendedName>
        <fullName evidence="1">N-acetyltransferase domain-containing protein</fullName>
    </recommendedName>
</protein>
<dbReference type="SUPFAM" id="SSF55729">
    <property type="entry name" value="Acyl-CoA N-acyltransferases (Nat)"/>
    <property type="match status" value="1"/>
</dbReference>
<dbReference type="InterPro" id="IPR000182">
    <property type="entry name" value="GNAT_dom"/>
</dbReference>
<reference evidence="2 3" key="1">
    <citation type="journal article" date="2015" name="Microbiome">
        <title>Genomic resolution of linkages in carbon, nitrogen, and sulfur cycling among widespread estuary sediment bacteria.</title>
        <authorList>
            <person name="Baker B.J."/>
            <person name="Lazar C.S."/>
            <person name="Teske A.P."/>
            <person name="Dick G.J."/>
        </authorList>
    </citation>
    <scope>NUCLEOTIDE SEQUENCE [LARGE SCALE GENOMIC DNA]</scope>
    <source>
        <strain evidence="2">DG_24</strain>
    </source>
</reference>
<evidence type="ECO:0000259" key="1">
    <source>
        <dbReference type="PROSITE" id="PS51186"/>
    </source>
</evidence>
<dbReference type="Proteomes" id="UP000052008">
    <property type="component" value="Unassembled WGS sequence"/>
</dbReference>
<name>A0A0S7WPD2_UNCT6</name>
<gene>
    <name evidence="2" type="ORF">AMJ39_08805</name>
</gene>
<dbReference type="Gene3D" id="3.40.630.30">
    <property type="match status" value="1"/>
</dbReference>
<dbReference type="EMBL" id="LIZS01000080">
    <property type="protein sequence ID" value="KPJ52055.1"/>
    <property type="molecule type" value="Genomic_DNA"/>
</dbReference>
<evidence type="ECO:0000313" key="3">
    <source>
        <dbReference type="Proteomes" id="UP000052008"/>
    </source>
</evidence>
<dbReference type="InterPro" id="IPR016181">
    <property type="entry name" value="Acyl_CoA_acyltransferase"/>
</dbReference>
<dbReference type="CDD" id="cd04301">
    <property type="entry name" value="NAT_SF"/>
    <property type="match status" value="1"/>
</dbReference>
<dbReference type="GO" id="GO:0016747">
    <property type="term" value="F:acyltransferase activity, transferring groups other than amino-acyl groups"/>
    <property type="evidence" value="ECO:0007669"/>
    <property type="project" value="InterPro"/>
</dbReference>